<proteinExistence type="predicted"/>
<gene>
    <name evidence="1" type="ORF">TBK1r_32980</name>
</gene>
<dbReference type="Proteomes" id="UP000318081">
    <property type="component" value="Chromosome"/>
</dbReference>
<accession>A0ABX5XQR9</accession>
<organism evidence="1 2">
    <name type="scientific">Stieleria magnilauensis</name>
    <dbReference type="NCBI Taxonomy" id="2527963"/>
    <lineage>
        <taxon>Bacteria</taxon>
        <taxon>Pseudomonadati</taxon>
        <taxon>Planctomycetota</taxon>
        <taxon>Planctomycetia</taxon>
        <taxon>Pirellulales</taxon>
        <taxon>Pirellulaceae</taxon>
        <taxon>Stieleria</taxon>
    </lineage>
</organism>
<name>A0ABX5XQR9_9BACT</name>
<protein>
    <submittedName>
        <fullName evidence="1">Uncharacterized protein</fullName>
    </submittedName>
</protein>
<keyword evidence="2" id="KW-1185">Reference proteome</keyword>
<evidence type="ECO:0000313" key="1">
    <source>
        <dbReference type="EMBL" id="QDV84353.1"/>
    </source>
</evidence>
<evidence type="ECO:0000313" key="2">
    <source>
        <dbReference type="Proteomes" id="UP000318081"/>
    </source>
</evidence>
<sequence length="84" mass="9276">MPNEKRLDAVDDAMDRRHTAERCHNTARGREAHPGVVAQKERNPSGVQQARLRDRTAQAAAGIRRSAFCSTPLGLAAWTRNLSV</sequence>
<dbReference type="EMBL" id="CP036432">
    <property type="protein sequence ID" value="QDV84353.1"/>
    <property type="molecule type" value="Genomic_DNA"/>
</dbReference>
<reference evidence="1 2" key="1">
    <citation type="submission" date="2019-02" db="EMBL/GenBank/DDBJ databases">
        <title>Deep-cultivation of Planctomycetes and their phenomic and genomic characterization uncovers novel biology.</title>
        <authorList>
            <person name="Wiegand S."/>
            <person name="Jogler M."/>
            <person name="Boedeker C."/>
            <person name="Pinto D."/>
            <person name="Vollmers J."/>
            <person name="Rivas-Marin E."/>
            <person name="Kohn T."/>
            <person name="Peeters S.H."/>
            <person name="Heuer A."/>
            <person name="Rast P."/>
            <person name="Oberbeckmann S."/>
            <person name="Bunk B."/>
            <person name="Jeske O."/>
            <person name="Meyerdierks A."/>
            <person name="Storesund J.E."/>
            <person name="Kallscheuer N."/>
            <person name="Luecker S."/>
            <person name="Lage O.M."/>
            <person name="Pohl T."/>
            <person name="Merkel B.J."/>
            <person name="Hornburger P."/>
            <person name="Mueller R.-W."/>
            <person name="Bruemmer F."/>
            <person name="Labrenz M."/>
            <person name="Spormann A.M."/>
            <person name="Op den Camp H."/>
            <person name="Overmann J."/>
            <person name="Amann R."/>
            <person name="Jetten M.S.M."/>
            <person name="Mascher T."/>
            <person name="Medema M.H."/>
            <person name="Devos D.P."/>
            <person name="Kaster A.-K."/>
            <person name="Ovreas L."/>
            <person name="Rohde M."/>
            <person name="Galperin M.Y."/>
            <person name="Jogler C."/>
        </authorList>
    </citation>
    <scope>NUCLEOTIDE SEQUENCE [LARGE SCALE GENOMIC DNA]</scope>
    <source>
        <strain evidence="1 2">TBK1r</strain>
    </source>
</reference>